<feature type="region of interest" description="Disordered" evidence="1">
    <location>
        <begin position="748"/>
        <end position="1018"/>
    </location>
</feature>
<organism evidence="2 3">
    <name type="scientific">Aulographum hederae CBS 113979</name>
    <dbReference type="NCBI Taxonomy" id="1176131"/>
    <lineage>
        <taxon>Eukaryota</taxon>
        <taxon>Fungi</taxon>
        <taxon>Dikarya</taxon>
        <taxon>Ascomycota</taxon>
        <taxon>Pezizomycotina</taxon>
        <taxon>Dothideomycetes</taxon>
        <taxon>Pleosporomycetidae</taxon>
        <taxon>Aulographales</taxon>
        <taxon>Aulographaceae</taxon>
    </lineage>
</organism>
<feature type="compositionally biased region" description="Basic and acidic residues" evidence="1">
    <location>
        <begin position="301"/>
        <end position="320"/>
    </location>
</feature>
<accession>A0A6G1H5U2</accession>
<feature type="compositionally biased region" description="Basic and acidic residues" evidence="1">
    <location>
        <begin position="1002"/>
        <end position="1018"/>
    </location>
</feature>
<feature type="compositionally biased region" description="Polar residues" evidence="1">
    <location>
        <begin position="791"/>
        <end position="810"/>
    </location>
</feature>
<feature type="region of interest" description="Disordered" evidence="1">
    <location>
        <begin position="23"/>
        <end position="83"/>
    </location>
</feature>
<evidence type="ECO:0000313" key="3">
    <source>
        <dbReference type="Proteomes" id="UP000800041"/>
    </source>
</evidence>
<feature type="compositionally biased region" description="Acidic residues" evidence="1">
    <location>
        <begin position="870"/>
        <end position="880"/>
    </location>
</feature>
<feature type="compositionally biased region" description="Polar residues" evidence="1">
    <location>
        <begin position="886"/>
        <end position="901"/>
    </location>
</feature>
<dbReference type="EMBL" id="ML977148">
    <property type="protein sequence ID" value="KAF1988593.1"/>
    <property type="molecule type" value="Genomic_DNA"/>
</dbReference>
<keyword evidence="3" id="KW-1185">Reference proteome</keyword>
<feature type="region of interest" description="Disordered" evidence="1">
    <location>
        <begin position="493"/>
        <end position="558"/>
    </location>
</feature>
<feature type="compositionally biased region" description="Low complexity" evidence="1">
    <location>
        <begin position="775"/>
        <end position="790"/>
    </location>
</feature>
<dbReference type="AlphaFoldDB" id="A0A6G1H5U2"/>
<feature type="compositionally biased region" description="Low complexity" evidence="1">
    <location>
        <begin position="456"/>
        <end position="471"/>
    </location>
</feature>
<evidence type="ECO:0000256" key="1">
    <source>
        <dbReference type="SAM" id="MobiDB-lite"/>
    </source>
</evidence>
<proteinExistence type="predicted"/>
<feature type="compositionally biased region" description="Basic residues" evidence="1">
    <location>
        <begin position="982"/>
        <end position="992"/>
    </location>
</feature>
<reference evidence="2" key="1">
    <citation type="journal article" date="2020" name="Stud. Mycol.">
        <title>101 Dothideomycetes genomes: a test case for predicting lifestyles and emergence of pathogens.</title>
        <authorList>
            <person name="Haridas S."/>
            <person name="Albert R."/>
            <person name="Binder M."/>
            <person name="Bloem J."/>
            <person name="Labutti K."/>
            <person name="Salamov A."/>
            <person name="Andreopoulos B."/>
            <person name="Baker S."/>
            <person name="Barry K."/>
            <person name="Bills G."/>
            <person name="Bluhm B."/>
            <person name="Cannon C."/>
            <person name="Castanera R."/>
            <person name="Culley D."/>
            <person name="Daum C."/>
            <person name="Ezra D."/>
            <person name="Gonzalez J."/>
            <person name="Henrissat B."/>
            <person name="Kuo A."/>
            <person name="Liang C."/>
            <person name="Lipzen A."/>
            <person name="Lutzoni F."/>
            <person name="Magnuson J."/>
            <person name="Mondo S."/>
            <person name="Nolan M."/>
            <person name="Ohm R."/>
            <person name="Pangilinan J."/>
            <person name="Park H.-J."/>
            <person name="Ramirez L."/>
            <person name="Alfaro M."/>
            <person name="Sun H."/>
            <person name="Tritt A."/>
            <person name="Yoshinaga Y."/>
            <person name="Zwiers L.-H."/>
            <person name="Turgeon B."/>
            <person name="Goodwin S."/>
            <person name="Spatafora J."/>
            <person name="Crous P."/>
            <person name="Grigoriev I."/>
        </authorList>
    </citation>
    <scope>NUCLEOTIDE SEQUENCE</scope>
    <source>
        <strain evidence="2">CBS 113979</strain>
    </source>
</reference>
<feature type="region of interest" description="Disordered" evidence="1">
    <location>
        <begin position="710"/>
        <end position="735"/>
    </location>
</feature>
<feature type="compositionally biased region" description="Basic and acidic residues" evidence="1">
    <location>
        <begin position="387"/>
        <end position="397"/>
    </location>
</feature>
<dbReference type="Proteomes" id="UP000800041">
    <property type="component" value="Unassembled WGS sequence"/>
</dbReference>
<evidence type="ECO:0000313" key="2">
    <source>
        <dbReference type="EMBL" id="KAF1988593.1"/>
    </source>
</evidence>
<feature type="compositionally biased region" description="Basic and acidic residues" evidence="1">
    <location>
        <begin position="902"/>
        <end position="925"/>
    </location>
</feature>
<feature type="compositionally biased region" description="Basic and acidic residues" evidence="1">
    <location>
        <begin position="940"/>
        <end position="972"/>
    </location>
</feature>
<name>A0A6G1H5U2_9PEZI</name>
<gene>
    <name evidence="2" type="ORF">K402DRAFT_461978</name>
</gene>
<sequence length="1039" mass="113916">MAEPPSTPELPFTVLDKKERAALKNKKSYSSLSSAFRPRRPSTPDLTGSLEPLPVTQPPPSLVSPRSGASSPDTIIWTGDKAEVPPSPVVEPFPTFDPKAFAKVSHDEAERIAKDFVVRSVSASFEQQKSEDKEKLVNVLASGRLPVEEEAVEETSSSGSFVTIRDPVPKIRSGMKIPSLFHILGFVDRTFPGCPVKMSSPKYALGPRGFKKNGSLYFGPPIDSEYSTVSIEPFQGRTIFWLEISTGVCTYNIHRTQQYFMVARLNITEQVQAMALTQMAVTSPGLGRVLSVKKAEDAKGSLEKTLKENTTEKENDKQEKQGLSFDDQVRFAMKLGPKHKQPGGSGPNEHGKEGNAEKELKQSQAAKDEEQRNSLEHRYSPQPKAEQNPKAEMELLKKTKTQSLNSDEKAGQGSKQGPKQEEPQKKTQAHRKAVLSFEEQLRLQLKHKSVPLPPKSSNSSTASDTSTIRSPSPTPSVLADNISEPSTDWIALASTNTHPTPRPPRPRGPDSNLNASLPPTPEMASSSFSSFAHPPTITHSLLRSGSHRRRATSPHPTRIPNSDLTFRLWRTQLDILHRTFLVLRPAADVPEAFHQRSHISNPDIENLAANNDAIPTDGFSLGGYKLAFVSPNLANRGGDTRAGFSPAWNSRHVLRQLDRELRGDLNFRVNLHWGRKGVMKWVYCVKVGEIGRGGHVTKKVLDEVAEKEKRAKASKSFGDPDAENEGESVAGGEEDRLKEAMIRKLSSSFGGSFQGSPDLGRSESPLPSPNPSPNPSFVASSPSIAASSPSFGTRTPNITSFPWSTNLSGGSTPGRFSPGGSLSKSPKMEDWKDTLPDLKIDESKASKKLKKRSRGPSSLRKTSGLGIMGLDDDPIAESEYEASFTPFPNTRSRAPSITSQKSLKEERLSTGTEGSRKEKLADAGVKRGGTLRRSSTTIRKSAETLRKKEDETLRRSKETLRSSSETLRKVAVGDEDGEKGPRSPKKSPRKASARAASSGLRGVEEAAQEQKEKERGAKREKMTWWVLFLTDEETPDVWA</sequence>
<feature type="compositionally biased region" description="Basic and acidic residues" evidence="1">
    <location>
        <begin position="826"/>
        <end position="845"/>
    </location>
</feature>
<feature type="compositionally biased region" description="Basic and acidic residues" evidence="1">
    <location>
        <begin position="349"/>
        <end position="379"/>
    </location>
</feature>
<protein>
    <submittedName>
        <fullName evidence="2">Uncharacterized protein</fullName>
    </submittedName>
</protein>
<feature type="region of interest" description="Disordered" evidence="1">
    <location>
        <begin position="301"/>
        <end position="481"/>
    </location>
</feature>